<dbReference type="SMART" id="SM00342">
    <property type="entry name" value="HTH_ARAC"/>
    <property type="match status" value="1"/>
</dbReference>
<feature type="domain" description="HTH araC/xylS-type" evidence="3">
    <location>
        <begin position="224"/>
        <end position="322"/>
    </location>
</feature>
<protein>
    <submittedName>
        <fullName evidence="4">AraC family transcriptional regulator</fullName>
    </submittedName>
</protein>
<dbReference type="Gene3D" id="1.10.10.60">
    <property type="entry name" value="Homeodomain-like"/>
    <property type="match status" value="1"/>
</dbReference>
<dbReference type="GO" id="GO:0003700">
    <property type="term" value="F:DNA-binding transcription factor activity"/>
    <property type="evidence" value="ECO:0007669"/>
    <property type="project" value="InterPro"/>
</dbReference>
<dbReference type="AlphaFoldDB" id="A0A7U9KVI9"/>
<dbReference type="InterPro" id="IPR029062">
    <property type="entry name" value="Class_I_gatase-like"/>
</dbReference>
<dbReference type="PANTHER" id="PTHR43130:SF3">
    <property type="entry name" value="HTH-TYPE TRANSCRIPTIONAL REGULATOR RV1931C"/>
    <property type="match status" value="1"/>
</dbReference>
<dbReference type="Pfam" id="PF12833">
    <property type="entry name" value="HTH_18"/>
    <property type="match status" value="1"/>
</dbReference>
<keyword evidence="1" id="KW-0805">Transcription regulation</keyword>
<dbReference type="SUPFAM" id="SSF46689">
    <property type="entry name" value="Homeodomain-like"/>
    <property type="match status" value="2"/>
</dbReference>
<dbReference type="EMBL" id="BHZC01000001">
    <property type="protein sequence ID" value="GCD36194.1"/>
    <property type="molecule type" value="Genomic_DNA"/>
</dbReference>
<dbReference type="PANTHER" id="PTHR43130">
    <property type="entry name" value="ARAC-FAMILY TRANSCRIPTIONAL REGULATOR"/>
    <property type="match status" value="1"/>
</dbReference>
<dbReference type="GO" id="GO:0043565">
    <property type="term" value="F:sequence-specific DNA binding"/>
    <property type="evidence" value="ECO:0007669"/>
    <property type="project" value="InterPro"/>
</dbReference>
<name>A0A7U9KVI9_9ACTN</name>
<dbReference type="CDD" id="cd03137">
    <property type="entry name" value="GATase1_AraC_1"/>
    <property type="match status" value="1"/>
</dbReference>
<evidence type="ECO:0000259" key="3">
    <source>
        <dbReference type="PROSITE" id="PS01124"/>
    </source>
</evidence>
<dbReference type="SUPFAM" id="SSF52317">
    <property type="entry name" value="Class I glutamine amidotransferase-like"/>
    <property type="match status" value="1"/>
</dbReference>
<keyword evidence="2" id="KW-0804">Transcription</keyword>
<dbReference type="Gene3D" id="3.40.50.880">
    <property type="match status" value="1"/>
</dbReference>
<sequence>MGVFAEDGRHRVAVLVRHGLLPMELGIVHRIFGQAETADGRRLYEVVTCAPEPGELRTDVDFTVNVRHGPEALAEADTVVVPASQQDYGTDDGCLSEEMARAVARIRPGARVASICTGSFVLAAAGLLEGRRATTHWRSAEQFRKLFPEVELDADVLYTDEGGVLTAAGVASGIDLCLHMIRCDHGAAVANEVARRTVVPPHREGGQAQFIRRPVPEPQYSSTAAARAWALEHLDQPVTLRELAACQAMSVRTFTRRFREEVGVSPLQWLTQQRVERARQLLEETELTVDRVASDAGFGTAASLRQHLQAAIGVSPSAYRSTYRGLRRKVGRLRWGRPARARWVLGREWGGGCLVVYGAELGRGGAGAWVVRPGAGCAAA</sequence>
<accession>A0A7U9KVI9</accession>
<evidence type="ECO:0000256" key="1">
    <source>
        <dbReference type="ARBA" id="ARBA00023015"/>
    </source>
</evidence>
<evidence type="ECO:0000313" key="4">
    <source>
        <dbReference type="EMBL" id="GCD36194.1"/>
    </source>
</evidence>
<dbReference type="PROSITE" id="PS01124">
    <property type="entry name" value="HTH_ARAC_FAMILY_2"/>
    <property type="match status" value="1"/>
</dbReference>
<dbReference type="InterPro" id="IPR018060">
    <property type="entry name" value="HTH_AraC"/>
</dbReference>
<dbReference type="InterPro" id="IPR009057">
    <property type="entry name" value="Homeodomain-like_sf"/>
</dbReference>
<comment type="caution">
    <text evidence="4">The sequence shown here is derived from an EMBL/GenBank/DDBJ whole genome shotgun (WGS) entry which is preliminary data.</text>
</comment>
<dbReference type="Pfam" id="PF01965">
    <property type="entry name" value="DJ-1_PfpI"/>
    <property type="match status" value="1"/>
</dbReference>
<evidence type="ECO:0000313" key="5">
    <source>
        <dbReference type="Proteomes" id="UP000287830"/>
    </source>
</evidence>
<dbReference type="InterPro" id="IPR052158">
    <property type="entry name" value="INH-QAR"/>
</dbReference>
<dbReference type="InterPro" id="IPR002818">
    <property type="entry name" value="DJ-1/PfpI"/>
</dbReference>
<reference evidence="4 5" key="1">
    <citation type="submission" date="2018-11" db="EMBL/GenBank/DDBJ databases">
        <title>Whole genome sequence of Streptomyces chrestomyceticus NBRC 13444(T).</title>
        <authorList>
            <person name="Komaki H."/>
            <person name="Tamura T."/>
        </authorList>
    </citation>
    <scope>NUCLEOTIDE SEQUENCE [LARGE SCALE GENOMIC DNA]</scope>
    <source>
        <strain evidence="4 5">NBRC 13444</strain>
    </source>
</reference>
<proteinExistence type="predicted"/>
<organism evidence="4 5">
    <name type="scientific">Streptomyces chrestomyceticus JCM 4735</name>
    <dbReference type="NCBI Taxonomy" id="1306181"/>
    <lineage>
        <taxon>Bacteria</taxon>
        <taxon>Bacillati</taxon>
        <taxon>Actinomycetota</taxon>
        <taxon>Actinomycetes</taxon>
        <taxon>Kitasatosporales</taxon>
        <taxon>Streptomycetaceae</taxon>
        <taxon>Streptomyces</taxon>
    </lineage>
</organism>
<gene>
    <name evidence="4" type="ORF">OEIGOIKO_03950</name>
</gene>
<dbReference type="Proteomes" id="UP000287830">
    <property type="component" value="Unassembled WGS sequence"/>
</dbReference>
<evidence type="ECO:0000256" key="2">
    <source>
        <dbReference type="ARBA" id="ARBA00023163"/>
    </source>
</evidence>